<dbReference type="Pfam" id="PF00155">
    <property type="entry name" value="Aminotran_1_2"/>
    <property type="match status" value="1"/>
</dbReference>
<dbReference type="SUPFAM" id="SSF53383">
    <property type="entry name" value="PLP-dependent transferases"/>
    <property type="match status" value="1"/>
</dbReference>
<evidence type="ECO:0000256" key="1">
    <source>
        <dbReference type="ARBA" id="ARBA00001933"/>
    </source>
</evidence>
<dbReference type="Gene3D" id="3.90.1150.10">
    <property type="entry name" value="Aspartate Aminotransferase, domain 1"/>
    <property type="match status" value="1"/>
</dbReference>
<dbReference type="InterPro" id="IPR015424">
    <property type="entry name" value="PyrdxlP-dep_Trfase"/>
</dbReference>
<dbReference type="RefSeq" id="WP_207328784.1">
    <property type="nucleotide sequence ID" value="NZ_JAFMYW010000002.1"/>
</dbReference>
<name>A0ABS3JFR4_9BACT</name>
<dbReference type="InterPro" id="IPR015421">
    <property type="entry name" value="PyrdxlP-dep_Trfase_major"/>
</dbReference>
<dbReference type="InterPro" id="IPR004839">
    <property type="entry name" value="Aminotransferase_I/II_large"/>
</dbReference>
<evidence type="ECO:0000256" key="2">
    <source>
        <dbReference type="ARBA" id="ARBA00022679"/>
    </source>
</evidence>
<feature type="domain" description="Aminotransferase class I/classII large" evidence="3">
    <location>
        <begin position="170"/>
        <end position="348"/>
    </location>
</feature>
<dbReference type="Gene3D" id="3.40.640.10">
    <property type="entry name" value="Type I PLP-dependent aspartate aminotransferase-like (Major domain)"/>
    <property type="match status" value="1"/>
</dbReference>
<comment type="cofactor">
    <cofactor evidence="1">
        <name>pyridoxal 5'-phosphate</name>
        <dbReference type="ChEBI" id="CHEBI:597326"/>
    </cofactor>
</comment>
<evidence type="ECO:0000313" key="4">
    <source>
        <dbReference type="EMBL" id="MBO0948837.1"/>
    </source>
</evidence>
<dbReference type="GO" id="GO:0008483">
    <property type="term" value="F:transaminase activity"/>
    <property type="evidence" value="ECO:0007669"/>
    <property type="project" value="UniProtKB-KW"/>
</dbReference>
<keyword evidence="4" id="KW-0032">Aminotransferase</keyword>
<organism evidence="4 5">
    <name type="scientific">Fibrella forsythiae</name>
    <dbReference type="NCBI Taxonomy" id="2817061"/>
    <lineage>
        <taxon>Bacteria</taxon>
        <taxon>Pseudomonadati</taxon>
        <taxon>Bacteroidota</taxon>
        <taxon>Cytophagia</taxon>
        <taxon>Cytophagales</taxon>
        <taxon>Spirosomataceae</taxon>
        <taxon>Fibrella</taxon>
    </lineage>
</organism>
<evidence type="ECO:0000259" key="3">
    <source>
        <dbReference type="Pfam" id="PF00155"/>
    </source>
</evidence>
<protein>
    <submittedName>
        <fullName evidence="4">Pyridoxal phosphate-dependent aminotransferase family protein</fullName>
    </submittedName>
</protein>
<accession>A0ABS3JFR4</accession>
<dbReference type="InterPro" id="IPR050087">
    <property type="entry name" value="AON_synthase_class-II"/>
</dbReference>
<evidence type="ECO:0000313" key="5">
    <source>
        <dbReference type="Proteomes" id="UP000664628"/>
    </source>
</evidence>
<dbReference type="InterPro" id="IPR015422">
    <property type="entry name" value="PyrdxlP-dep_Trfase_small"/>
</dbReference>
<dbReference type="PANTHER" id="PTHR13693">
    <property type="entry name" value="CLASS II AMINOTRANSFERASE/8-AMINO-7-OXONONANOATE SYNTHASE"/>
    <property type="match status" value="1"/>
</dbReference>
<keyword evidence="5" id="KW-1185">Reference proteome</keyword>
<comment type="caution">
    <text evidence="4">The sequence shown here is derived from an EMBL/GenBank/DDBJ whole genome shotgun (WGS) entry which is preliminary data.</text>
</comment>
<dbReference type="Proteomes" id="UP000664628">
    <property type="component" value="Unassembled WGS sequence"/>
</dbReference>
<dbReference type="EMBL" id="JAFMYW010000002">
    <property type="protein sequence ID" value="MBO0948837.1"/>
    <property type="molecule type" value="Genomic_DNA"/>
</dbReference>
<reference evidence="4 5" key="1">
    <citation type="submission" date="2021-03" db="EMBL/GenBank/DDBJ databases">
        <title>Fibrella sp. HMF5405 genome sequencing and assembly.</title>
        <authorList>
            <person name="Kang H."/>
            <person name="Kim H."/>
            <person name="Bae S."/>
            <person name="Joh K."/>
        </authorList>
    </citation>
    <scope>NUCLEOTIDE SEQUENCE [LARGE SCALE GENOMIC DNA]</scope>
    <source>
        <strain evidence="4 5">HMF5405</strain>
    </source>
</reference>
<sequence>MSSSAPGTLAAFQIDHMPDRTIDHQGQSYLFFSGTSYLGMVQHPAMHALLAEGLSRYGLHFGSSRNGNLQLQVFAEAEAKLAALVEAPAALTVSSGMLAGQVVVDWLASVVGPDAVGYQAPGTHPALWHPLLKAHVNPFTQPAGTSCPAYVLANSVDAIRSKTYSFNWLAALPTDQLIYLVVDDSHGLGILNNGRGIWSQLTEQLTNHPNVKLIVTASLAKAMGLPGGVIFSDPGTLASLRQTAYFGACSPMPPAYAHAYVQSGNLYADAYKRLARNLALARQLLIPTRLFQQAEGYPVFYTDHDEIAPYLLGKGIFVYSFAYPTAADKANTRVVISAYHTPDDLAEIAFYAKEFARSL</sequence>
<proteinExistence type="predicted"/>
<gene>
    <name evidence="4" type="ORF">J2I46_09610</name>
</gene>
<keyword evidence="2" id="KW-0808">Transferase</keyword>